<comment type="caution">
    <text evidence="1">The sequence shown here is derived from an EMBL/GenBank/DDBJ whole genome shotgun (WGS) entry which is preliminary data.</text>
</comment>
<protein>
    <submittedName>
        <fullName evidence="1">Uncharacterized protein</fullName>
    </submittedName>
</protein>
<accession>A0A934NAN4</accession>
<dbReference type="AlphaFoldDB" id="A0A934NAN4"/>
<dbReference type="EMBL" id="JAEKNS010000121">
    <property type="protein sequence ID" value="MBJ7595477.1"/>
    <property type="molecule type" value="Genomic_DNA"/>
</dbReference>
<gene>
    <name evidence="1" type="ORF">JF886_11585</name>
</gene>
<sequence length="70" mass="7558">MLLAHPGRHAPFDLAAGAWGADAGNRIVDLAETIARLQEWLEPQPETVEADGTLWYRLLSPHSGPGTESP</sequence>
<dbReference type="RefSeq" id="WP_337312628.1">
    <property type="nucleotide sequence ID" value="NZ_JAEKNS010000121.1"/>
</dbReference>
<reference evidence="1 2" key="1">
    <citation type="submission" date="2020-10" db="EMBL/GenBank/DDBJ databases">
        <title>Ca. Dormibacterota MAGs.</title>
        <authorList>
            <person name="Montgomery K."/>
        </authorList>
    </citation>
    <scope>NUCLEOTIDE SEQUENCE [LARGE SCALE GENOMIC DNA]</scope>
    <source>
        <strain evidence="1">SC8812_S17_18</strain>
    </source>
</reference>
<organism evidence="1 2">
    <name type="scientific">Candidatus Aeolococcus gillhamiae</name>
    <dbReference type="NCBI Taxonomy" id="3127015"/>
    <lineage>
        <taxon>Bacteria</taxon>
        <taxon>Bacillati</taxon>
        <taxon>Candidatus Dormiibacterota</taxon>
        <taxon>Candidatus Dormibacteria</taxon>
        <taxon>Candidatus Aeolococcales</taxon>
        <taxon>Candidatus Aeolococcaceae</taxon>
        <taxon>Candidatus Aeolococcus</taxon>
    </lineage>
</organism>
<proteinExistence type="predicted"/>
<dbReference type="Proteomes" id="UP000606991">
    <property type="component" value="Unassembled WGS sequence"/>
</dbReference>
<evidence type="ECO:0000313" key="2">
    <source>
        <dbReference type="Proteomes" id="UP000606991"/>
    </source>
</evidence>
<evidence type="ECO:0000313" key="1">
    <source>
        <dbReference type="EMBL" id="MBJ7595477.1"/>
    </source>
</evidence>
<name>A0A934NAN4_9BACT</name>